<dbReference type="AlphaFoldDB" id="A0A9X3LER4"/>
<dbReference type="Pfam" id="PF06054">
    <property type="entry name" value="CoiA_nuc"/>
    <property type="match status" value="1"/>
</dbReference>
<dbReference type="RefSeq" id="WP_269925663.1">
    <property type="nucleotide sequence ID" value="NZ_JAMKBJ010000003.1"/>
</dbReference>
<evidence type="ECO:0000313" key="3">
    <source>
        <dbReference type="EMBL" id="MCZ8536563.1"/>
    </source>
</evidence>
<evidence type="ECO:0008006" key="5">
    <source>
        <dbReference type="Google" id="ProtNLM"/>
    </source>
</evidence>
<gene>
    <name evidence="3" type="ORF">M9R32_05130</name>
</gene>
<comment type="caution">
    <text evidence="3">The sequence shown here is derived from an EMBL/GenBank/DDBJ whole genome shotgun (WGS) entry which is preliminary data.</text>
</comment>
<dbReference type="InterPro" id="IPR010330">
    <property type="entry name" value="CoiA_nuc"/>
</dbReference>
<dbReference type="Pfam" id="PF25164">
    <property type="entry name" value="CoiA_N"/>
    <property type="match status" value="1"/>
</dbReference>
<name>A0A9X3LER4_9BACL</name>
<keyword evidence="4" id="KW-1185">Reference proteome</keyword>
<feature type="domain" description="Competence protein CoiA nuclease-like" evidence="1">
    <location>
        <begin position="71"/>
        <end position="221"/>
    </location>
</feature>
<protein>
    <recommendedName>
        <fullName evidence="5">Competence protein CoiA</fullName>
    </recommendedName>
</protein>
<feature type="domain" description="Competence protein CoiA-like N-terminal" evidence="2">
    <location>
        <begin position="19"/>
        <end position="64"/>
    </location>
</feature>
<evidence type="ECO:0000313" key="4">
    <source>
        <dbReference type="Proteomes" id="UP001152173"/>
    </source>
</evidence>
<organism evidence="3 4">
    <name type="scientific">Paenisporosarcina quisquiliarum</name>
    <dbReference type="NCBI Taxonomy" id="365346"/>
    <lineage>
        <taxon>Bacteria</taxon>
        <taxon>Bacillati</taxon>
        <taxon>Bacillota</taxon>
        <taxon>Bacilli</taxon>
        <taxon>Bacillales</taxon>
        <taxon>Caryophanaceae</taxon>
        <taxon>Paenisporosarcina</taxon>
    </lineage>
</organism>
<dbReference type="InterPro" id="IPR021176">
    <property type="entry name" value="Competence-induced_CoiA"/>
</dbReference>
<evidence type="ECO:0000259" key="1">
    <source>
        <dbReference type="Pfam" id="PF06054"/>
    </source>
</evidence>
<accession>A0A9X3LER4</accession>
<proteinExistence type="predicted"/>
<dbReference type="EMBL" id="JAMKBJ010000003">
    <property type="protein sequence ID" value="MCZ8536563.1"/>
    <property type="molecule type" value="Genomic_DNA"/>
</dbReference>
<dbReference type="PIRSF" id="PIRSF007487">
    <property type="entry name" value="Competence-induced_CoiA_bac"/>
    <property type="match status" value="1"/>
</dbReference>
<evidence type="ECO:0000259" key="2">
    <source>
        <dbReference type="Pfam" id="PF25164"/>
    </source>
</evidence>
<dbReference type="InterPro" id="IPR057253">
    <property type="entry name" value="CoiA-like_N"/>
</dbReference>
<dbReference type="Proteomes" id="UP001152173">
    <property type="component" value="Unassembled WGS sequence"/>
</dbReference>
<sequence length="382" mass="44661">MYILTAKKDNDKIFTLERQMTREHLVHLRSTSQFACPQCGNPLRLKIGKVVTPHFAHIVLTDCFTSFSERESPTHLIGKQQLAEFFTRIGYNVEVEAFVPKISQRPDLLIRKNKSLYAIEFQCSVIPIEDIEKRNSGYRRIKIPTVWILRSPNNFNTSGVTLIKLSKFEQSFIGMDSSSNPTLITYNPSISQFIYFSHLVHITGTSFISKICTLSIEDQTFAFARVKPLTEIEQKQYWRIYQHKRLKFLTNRIFTSKFGARDKFLNDCYLQRILPEKLPLYIGFPIPGSQVFYHHLTEWQLALICWLSNQQVDLANVNESLIEAFLIEHCRVLDLKLAIDVIQKYCQLLQSINYNFTELVSQQLVSESYLFEHFHRFIVAKR</sequence>
<reference evidence="3" key="1">
    <citation type="submission" date="2022-05" db="EMBL/GenBank/DDBJ databases">
        <authorList>
            <person name="Colautti A."/>
            <person name="Iacumin L."/>
        </authorList>
    </citation>
    <scope>NUCLEOTIDE SEQUENCE</scope>
    <source>
        <strain evidence="3">SK 55</strain>
    </source>
</reference>